<dbReference type="InterPro" id="IPR005097">
    <property type="entry name" value="Sacchrp_dh_NADP-bd"/>
</dbReference>
<accession>A0ABD5V0W6</accession>
<dbReference type="PANTHER" id="PTHR43781">
    <property type="entry name" value="SACCHAROPINE DEHYDROGENASE"/>
    <property type="match status" value="1"/>
</dbReference>
<dbReference type="Proteomes" id="UP001596312">
    <property type="component" value="Unassembled WGS sequence"/>
</dbReference>
<dbReference type="EMBL" id="JBHSXQ010000001">
    <property type="protein sequence ID" value="MFC6903918.1"/>
    <property type="molecule type" value="Genomic_DNA"/>
</dbReference>
<proteinExistence type="predicted"/>
<dbReference type="Gene3D" id="3.40.50.720">
    <property type="entry name" value="NAD(P)-binding Rossmann-like Domain"/>
    <property type="match status" value="1"/>
</dbReference>
<name>A0ABD5V0W6_9EURY</name>
<dbReference type="InterPro" id="IPR036291">
    <property type="entry name" value="NAD(P)-bd_dom_sf"/>
</dbReference>
<comment type="caution">
    <text evidence="2">The sequence shown here is derived from an EMBL/GenBank/DDBJ whole genome shotgun (WGS) entry which is preliminary data.</text>
</comment>
<gene>
    <name evidence="2" type="ORF">ACFQGH_01755</name>
</gene>
<dbReference type="RefSeq" id="WP_340602410.1">
    <property type="nucleotide sequence ID" value="NZ_JBBMXV010000001.1"/>
</dbReference>
<sequence length="353" mass="37834">MATLLIYGSYGYNGRLIAEEATQRGLEPILAGRDREALVEQAADLGLEHRAFGLSDPGAAAEELADVDVVLNCAGPFSNTADELVEACIESGTDYVDITGEIPVIERVKRRSDDAEEAEVTLFPAAALSSVPMDCLAAHLVERMPDATDLALGAETFRPPSVGSITTLFEGLEDGGAIRNEGRLEHVPAGWKSRRIDFGRGIRPAVTMPLGDVSTAHYTTGVSNVEVYVFAPPPSRLALKAHRYVAPLLATGPVREGLKRLAQVLREGPSKRARERGTTYFWGEATDDEGERVVSRLRMSDPYVVTGACALAVAQRVLDGEVGSGYRTPAGEFGPEFVLGIDEAEGFFDEATP</sequence>
<feature type="domain" description="Saccharopine dehydrogenase NADP binding" evidence="1">
    <location>
        <begin position="5"/>
        <end position="121"/>
    </location>
</feature>
<evidence type="ECO:0000313" key="3">
    <source>
        <dbReference type="Proteomes" id="UP001596312"/>
    </source>
</evidence>
<organism evidence="2 3">
    <name type="scientific">Halalkalicoccus tibetensis</name>
    <dbReference type="NCBI Taxonomy" id="175632"/>
    <lineage>
        <taxon>Archaea</taxon>
        <taxon>Methanobacteriati</taxon>
        <taxon>Methanobacteriota</taxon>
        <taxon>Stenosarchaea group</taxon>
        <taxon>Halobacteria</taxon>
        <taxon>Halobacteriales</taxon>
        <taxon>Halococcaceae</taxon>
        <taxon>Halalkalicoccus</taxon>
    </lineage>
</organism>
<protein>
    <submittedName>
        <fullName evidence="2">Saccharopine dehydrogenase family protein</fullName>
    </submittedName>
</protein>
<dbReference type="PANTHER" id="PTHR43781:SF1">
    <property type="entry name" value="SACCHAROPINE DEHYDROGENASE"/>
    <property type="match status" value="1"/>
</dbReference>
<evidence type="ECO:0000313" key="2">
    <source>
        <dbReference type="EMBL" id="MFC6903918.1"/>
    </source>
</evidence>
<evidence type="ECO:0000259" key="1">
    <source>
        <dbReference type="Pfam" id="PF03435"/>
    </source>
</evidence>
<keyword evidence="3" id="KW-1185">Reference proteome</keyword>
<dbReference type="AlphaFoldDB" id="A0ABD5V0W6"/>
<dbReference type="SUPFAM" id="SSF51735">
    <property type="entry name" value="NAD(P)-binding Rossmann-fold domains"/>
    <property type="match status" value="1"/>
</dbReference>
<reference evidence="2 3" key="1">
    <citation type="journal article" date="2019" name="Int. J. Syst. Evol. Microbiol.">
        <title>The Global Catalogue of Microorganisms (GCM) 10K type strain sequencing project: providing services to taxonomists for standard genome sequencing and annotation.</title>
        <authorList>
            <consortium name="The Broad Institute Genomics Platform"/>
            <consortium name="The Broad Institute Genome Sequencing Center for Infectious Disease"/>
            <person name="Wu L."/>
            <person name="Ma J."/>
        </authorList>
    </citation>
    <scope>NUCLEOTIDE SEQUENCE [LARGE SCALE GENOMIC DNA]</scope>
    <source>
        <strain evidence="2 3">CGMCC 1.3240</strain>
    </source>
</reference>
<dbReference type="Pfam" id="PF03435">
    <property type="entry name" value="Sacchrp_dh_NADP"/>
    <property type="match status" value="1"/>
</dbReference>